<name>A0A133KKH3_HEYCO</name>
<dbReference type="AlphaFoldDB" id="A0A133KKH3"/>
<organism evidence="1 2">
    <name type="scientific">Heyndrickxia coagulans</name>
    <name type="common">Weizmannia coagulans</name>
    <dbReference type="NCBI Taxonomy" id="1398"/>
    <lineage>
        <taxon>Bacteria</taxon>
        <taxon>Bacillati</taxon>
        <taxon>Bacillota</taxon>
        <taxon>Bacilli</taxon>
        <taxon>Bacillales</taxon>
        <taxon>Bacillaceae</taxon>
        <taxon>Heyndrickxia</taxon>
    </lineage>
</organism>
<comment type="caution">
    <text evidence="1">The sequence shown here is derived from an EMBL/GenBank/DDBJ whole genome shotgun (WGS) entry which is preliminary data.</text>
</comment>
<sequence>MITPLYPFSLMYSGEKITLMLYARNGRMDGPDPPVCGSWANMAVWGI</sequence>
<evidence type="ECO:0000313" key="2">
    <source>
        <dbReference type="Proteomes" id="UP000070376"/>
    </source>
</evidence>
<protein>
    <submittedName>
        <fullName evidence="1">Uncharacterized protein</fullName>
    </submittedName>
</protein>
<proteinExistence type="predicted"/>
<evidence type="ECO:0000313" key="1">
    <source>
        <dbReference type="EMBL" id="KWZ79980.1"/>
    </source>
</evidence>
<gene>
    <name evidence="1" type="ORF">HMPREF3213_02392</name>
</gene>
<dbReference type="PATRIC" id="fig|1398.22.peg.2395"/>
<dbReference type="EMBL" id="LRPN01000104">
    <property type="protein sequence ID" value="KWZ79980.1"/>
    <property type="molecule type" value="Genomic_DNA"/>
</dbReference>
<reference evidence="2" key="1">
    <citation type="submission" date="2016-01" db="EMBL/GenBank/DDBJ databases">
        <authorList>
            <person name="Mitreva M."/>
            <person name="Pepin K.H."/>
            <person name="Mihindukulasuriya K.A."/>
            <person name="Fulton R."/>
            <person name="Fronick C."/>
            <person name="O'Laughlin M."/>
            <person name="Miner T."/>
            <person name="Herter B."/>
            <person name="Rosa B.A."/>
            <person name="Cordes M."/>
            <person name="Tomlinson C."/>
            <person name="Wollam A."/>
            <person name="Palsikar V.B."/>
            <person name="Mardis E.R."/>
            <person name="Wilson R.K."/>
        </authorList>
    </citation>
    <scope>NUCLEOTIDE SEQUENCE [LARGE SCALE GENOMIC DNA]</scope>
    <source>
        <strain evidence="2">GED7749B</strain>
    </source>
</reference>
<accession>A0A133KKH3</accession>
<dbReference type="Proteomes" id="UP000070376">
    <property type="component" value="Unassembled WGS sequence"/>
</dbReference>